<dbReference type="EMBL" id="CH476732">
    <property type="protein sequence ID" value="EIE76454.1"/>
    <property type="molecule type" value="Genomic_DNA"/>
</dbReference>
<evidence type="ECO:0000313" key="3">
    <source>
        <dbReference type="EMBL" id="EIE76454.1"/>
    </source>
</evidence>
<evidence type="ECO:0000313" key="4">
    <source>
        <dbReference type="Proteomes" id="UP000009138"/>
    </source>
</evidence>
<protein>
    <submittedName>
        <fullName evidence="2">Uncharacterized protein</fullName>
    </submittedName>
</protein>
<dbReference type="InParanoid" id="I1BJR7"/>
<accession>I1BJR7</accession>
<dbReference type="AlphaFoldDB" id="I1BJR7"/>
<dbReference type="RefSeq" id="XP_067511843.1">
    <property type="nucleotide sequence ID" value="XM_067655742.1"/>
</dbReference>
<dbReference type="GeneID" id="93608123"/>
<dbReference type="eggNOG" id="ENOG502TANQ">
    <property type="taxonomic scope" value="Eukaryota"/>
</dbReference>
<dbReference type="OrthoDB" id="2276979at2759"/>
<name>I1BJR7_RHIO9</name>
<proteinExistence type="predicted"/>
<feature type="region of interest" description="Disordered" evidence="1">
    <location>
        <begin position="1"/>
        <end position="52"/>
    </location>
</feature>
<feature type="compositionally biased region" description="Basic and acidic residues" evidence="1">
    <location>
        <begin position="1"/>
        <end position="31"/>
    </location>
</feature>
<dbReference type="EMBL" id="CH476732">
    <property type="protein sequence ID" value="EIE76447.1"/>
    <property type="molecule type" value="Genomic_DNA"/>
</dbReference>
<reference evidence="2" key="2">
    <citation type="submission" date="2012-04" db="EMBL/GenBank/DDBJ databases">
        <title>Annotation of the Rhizopus oryzae genome.</title>
        <authorList>
            <consortium name="The Broad Institute Genome Sequencing Platform"/>
            <person name="Birren B."/>
            <person name="Lander E."/>
            <person name="Galagan J."/>
            <person name="Nusbaum C."/>
            <person name="Devon K."/>
            <person name="Ma L.-J."/>
            <person name="Jaffe D."/>
            <person name="Butler J."/>
            <person name="Alvarez P."/>
            <person name="Gnerre S."/>
            <person name="Grabherr M."/>
            <person name="Kleber M."/>
            <person name="Mauceli E."/>
            <person name="Brockman W."/>
            <person name="Rounsley S."/>
            <person name="Young S."/>
            <person name="LaButti K."/>
            <person name="Pushparaj V."/>
            <person name="DeCaprio D."/>
            <person name="Crawford M."/>
            <person name="Koehrsen M."/>
            <person name="Engels R."/>
            <person name="Montgomery P."/>
            <person name="Pearson M."/>
            <person name="Howarth C."/>
            <person name="Larson L."/>
            <person name="Luoma S."/>
            <person name="White J."/>
            <person name="O'Leary S."/>
            <person name="Kodira C."/>
            <person name="Zeng Q."/>
            <person name="Yandava C."/>
            <person name="Alvarado L."/>
            <person name="Skory C.D."/>
            <person name="Ibrahim A."/>
            <person name="Lang F."/>
            <person name="Wickes B.L."/>
            <person name="Liu B."/>
        </authorList>
    </citation>
    <scope>NUCLEOTIDE SEQUENCE</scope>
    <source>
        <strain evidence="2">RA 99-880</strain>
    </source>
</reference>
<reference evidence="2 4" key="1">
    <citation type="journal article" date="2009" name="PLoS Genet.">
        <title>Genomic analysis of the basal lineage fungus Rhizopus oryzae reveals a whole-genome duplication.</title>
        <authorList>
            <person name="Ma L.-J."/>
            <person name="Ibrahim A.S."/>
            <person name="Skory C."/>
            <person name="Grabherr M.G."/>
            <person name="Burger G."/>
            <person name="Butler M."/>
            <person name="Elias M."/>
            <person name="Idnurm A."/>
            <person name="Lang B.F."/>
            <person name="Sone T."/>
            <person name="Abe A."/>
            <person name="Calvo S.E."/>
            <person name="Corrochano L.M."/>
            <person name="Engels R."/>
            <person name="Fu J."/>
            <person name="Hansberg W."/>
            <person name="Kim J.-M."/>
            <person name="Kodira C.D."/>
            <person name="Koehrsen M.J."/>
            <person name="Liu B."/>
            <person name="Miranda-Saavedra D."/>
            <person name="O'Leary S."/>
            <person name="Ortiz-Castellanos L."/>
            <person name="Poulter R."/>
            <person name="Rodriguez-Romero J."/>
            <person name="Ruiz-Herrera J."/>
            <person name="Shen Y.-Q."/>
            <person name="Zeng Q."/>
            <person name="Galagan J."/>
            <person name="Birren B.W."/>
            <person name="Cuomo C.A."/>
            <person name="Wickes B.L."/>
        </authorList>
    </citation>
    <scope>NUCLEOTIDE SEQUENCE [LARGE SCALE GENOMIC DNA]</scope>
    <source>
        <strain evidence="2">RA 99-880</strain>
        <strain evidence="4">RA 99-880 / ATCC MYA-4621 / FGSC 9543 / NRRL 43880</strain>
    </source>
</reference>
<dbReference type="Proteomes" id="UP000009138">
    <property type="component" value="Unassembled WGS sequence"/>
</dbReference>
<sequence length="52" mass="6119">MNFFHEDSRGEEREPKDTDIDEVASKKERNIIDPIITERGYPPYSPELNPIE</sequence>
<dbReference type="VEuPathDB" id="FungiDB:RO3G_01158"/>
<organism evidence="2 4">
    <name type="scientific">Rhizopus delemar (strain RA 99-880 / ATCC MYA-4621 / FGSC 9543 / NRRL 43880)</name>
    <name type="common">Mucormycosis agent</name>
    <name type="synonym">Rhizopus arrhizus var. delemar</name>
    <dbReference type="NCBI Taxonomy" id="246409"/>
    <lineage>
        <taxon>Eukaryota</taxon>
        <taxon>Fungi</taxon>
        <taxon>Fungi incertae sedis</taxon>
        <taxon>Mucoromycota</taxon>
        <taxon>Mucoromycotina</taxon>
        <taxon>Mucoromycetes</taxon>
        <taxon>Mucorales</taxon>
        <taxon>Mucorineae</taxon>
        <taxon>Rhizopodaceae</taxon>
        <taxon>Rhizopus</taxon>
    </lineage>
</organism>
<keyword evidence="4" id="KW-1185">Reference proteome</keyword>
<gene>
    <name evidence="2" type="ORF">RO3G_01151</name>
    <name evidence="3" type="ORF">RO3G_01158</name>
</gene>
<dbReference type="VEuPathDB" id="FungiDB:RO3G_01151"/>
<evidence type="ECO:0000256" key="1">
    <source>
        <dbReference type="SAM" id="MobiDB-lite"/>
    </source>
</evidence>
<evidence type="ECO:0000313" key="2">
    <source>
        <dbReference type="EMBL" id="EIE76447.1"/>
    </source>
</evidence>